<dbReference type="PANTHER" id="PTHR48094:SF5">
    <property type="entry name" value="PROTEIN DJ-1 HOMOLOG"/>
    <property type="match status" value="1"/>
</dbReference>
<dbReference type="AlphaFoldDB" id="A0A6L7IRJ7"/>
<dbReference type="GO" id="GO:0005737">
    <property type="term" value="C:cytoplasm"/>
    <property type="evidence" value="ECO:0007669"/>
    <property type="project" value="TreeGrafter"/>
</dbReference>
<dbReference type="SUPFAM" id="SSF52317">
    <property type="entry name" value="Class I glutamine amidotransferase-like"/>
    <property type="match status" value="1"/>
</dbReference>
<dbReference type="CDD" id="cd03135">
    <property type="entry name" value="GATase1_DJ-1"/>
    <property type="match status" value="1"/>
</dbReference>
<gene>
    <name evidence="2" type="ORF">GS424_006855</name>
</gene>
<proteinExistence type="predicted"/>
<reference evidence="2 3" key="1">
    <citation type="submission" date="2020-10" db="EMBL/GenBank/DDBJ databases">
        <title>Eggerthella sp. nov., isolated from human feces.</title>
        <authorList>
            <person name="Yajun G."/>
        </authorList>
    </citation>
    <scope>NUCLEOTIDE SEQUENCE [LARGE SCALE GENOMIC DNA]</scope>
    <source>
        <strain evidence="2 3">HF-1101</strain>
    </source>
</reference>
<dbReference type="InterPro" id="IPR002818">
    <property type="entry name" value="DJ-1/PfpI"/>
</dbReference>
<evidence type="ECO:0000313" key="3">
    <source>
        <dbReference type="Proteomes" id="UP000478463"/>
    </source>
</evidence>
<dbReference type="EMBL" id="CP063310">
    <property type="protein sequence ID" value="QOS69555.1"/>
    <property type="molecule type" value="Genomic_DNA"/>
</dbReference>
<evidence type="ECO:0000313" key="2">
    <source>
        <dbReference type="EMBL" id="QOS69555.1"/>
    </source>
</evidence>
<dbReference type="InterPro" id="IPR029062">
    <property type="entry name" value="Class_I_gatase-like"/>
</dbReference>
<sequence>MRVLLLCCKGFETMELSPFVDVMGWARDDFGHDVEVDLCGFAPAVASTFGVSVAMDALVDGARPEDYDALAVPGGFEEYGFYEEAYDERALGLIRAFDAARKPVASICVGALPLGKSGILAGRRATTYHLGDGSRQRQLASFGAQVVNEPVVVDGNVVTSWCPQTAPFVAFELLAMLTSREAAHEVMRAMGFSHDG</sequence>
<dbReference type="RefSeq" id="WP_160941830.1">
    <property type="nucleotide sequence ID" value="NZ_CP063310.1"/>
</dbReference>
<name>A0A6L7IRJ7_9ACTN</name>
<dbReference type="Pfam" id="PF01965">
    <property type="entry name" value="DJ-1_PfpI"/>
    <property type="match status" value="1"/>
</dbReference>
<protein>
    <submittedName>
        <fullName evidence="2">DJ-1/PfpI family protein</fullName>
    </submittedName>
</protein>
<dbReference type="Proteomes" id="UP000478463">
    <property type="component" value="Chromosome"/>
</dbReference>
<dbReference type="PANTHER" id="PTHR48094">
    <property type="entry name" value="PROTEIN/NUCLEIC ACID DEGLYCASE DJ-1-RELATED"/>
    <property type="match status" value="1"/>
</dbReference>
<dbReference type="InterPro" id="IPR050325">
    <property type="entry name" value="Prot/Nucl_acid_deglycase"/>
</dbReference>
<dbReference type="Gene3D" id="3.40.50.880">
    <property type="match status" value="1"/>
</dbReference>
<dbReference type="KEGG" id="egd:GS424_006855"/>
<evidence type="ECO:0000259" key="1">
    <source>
        <dbReference type="Pfam" id="PF01965"/>
    </source>
</evidence>
<organism evidence="2 3">
    <name type="scientific">Eggerthella guodeyinii</name>
    <dbReference type="NCBI Taxonomy" id="2690837"/>
    <lineage>
        <taxon>Bacteria</taxon>
        <taxon>Bacillati</taxon>
        <taxon>Actinomycetota</taxon>
        <taxon>Coriobacteriia</taxon>
        <taxon>Eggerthellales</taxon>
        <taxon>Eggerthellaceae</taxon>
        <taxon>Eggerthella</taxon>
    </lineage>
</organism>
<feature type="domain" description="DJ-1/PfpI" evidence="1">
    <location>
        <begin position="1"/>
        <end position="175"/>
    </location>
</feature>
<accession>A0A6L7IRJ7</accession>